<feature type="non-terminal residue" evidence="2">
    <location>
        <position position="98"/>
    </location>
</feature>
<accession>A0AAD7NGZ2</accession>
<protein>
    <submittedName>
        <fullName evidence="2">Uncharacterized protein</fullName>
    </submittedName>
</protein>
<name>A0AAD7NGZ2_9AGAR</name>
<dbReference type="EMBL" id="JARKIB010000039">
    <property type="protein sequence ID" value="KAJ7759491.1"/>
    <property type="molecule type" value="Genomic_DNA"/>
</dbReference>
<dbReference type="Proteomes" id="UP001215598">
    <property type="component" value="Unassembled WGS sequence"/>
</dbReference>
<organism evidence="2 3">
    <name type="scientific">Mycena metata</name>
    <dbReference type="NCBI Taxonomy" id="1033252"/>
    <lineage>
        <taxon>Eukaryota</taxon>
        <taxon>Fungi</taxon>
        <taxon>Dikarya</taxon>
        <taxon>Basidiomycota</taxon>
        <taxon>Agaricomycotina</taxon>
        <taxon>Agaricomycetes</taxon>
        <taxon>Agaricomycetidae</taxon>
        <taxon>Agaricales</taxon>
        <taxon>Marasmiineae</taxon>
        <taxon>Mycenaceae</taxon>
        <taxon>Mycena</taxon>
    </lineage>
</organism>
<reference evidence="2" key="1">
    <citation type="submission" date="2023-03" db="EMBL/GenBank/DDBJ databases">
        <title>Massive genome expansion in bonnet fungi (Mycena s.s.) driven by repeated elements and novel gene families across ecological guilds.</title>
        <authorList>
            <consortium name="Lawrence Berkeley National Laboratory"/>
            <person name="Harder C.B."/>
            <person name="Miyauchi S."/>
            <person name="Viragh M."/>
            <person name="Kuo A."/>
            <person name="Thoen E."/>
            <person name="Andreopoulos B."/>
            <person name="Lu D."/>
            <person name="Skrede I."/>
            <person name="Drula E."/>
            <person name="Henrissat B."/>
            <person name="Morin E."/>
            <person name="Kohler A."/>
            <person name="Barry K."/>
            <person name="LaButti K."/>
            <person name="Morin E."/>
            <person name="Salamov A."/>
            <person name="Lipzen A."/>
            <person name="Mereny Z."/>
            <person name="Hegedus B."/>
            <person name="Baldrian P."/>
            <person name="Stursova M."/>
            <person name="Weitz H."/>
            <person name="Taylor A."/>
            <person name="Grigoriev I.V."/>
            <person name="Nagy L.G."/>
            <person name="Martin F."/>
            <person name="Kauserud H."/>
        </authorList>
    </citation>
    <scope>NUCLEOTIDE SEQUENCE</scope>
    <source>
        <strain evidence="2">CBHHK182m</strain>
    </source>
</reference>
<feature type="compositionally biased region" description="Basic and acidic residues" evidence="1">
    <location>
        <begin position="10"/>
        <end position="31"/>
    </location>
</feature>
<comment type="caution">
    <text evidence="2">The sequence shown here is derived from an EMBL/GenBank/DDBJ whole genome shotgun (WGS) entry which is preliminary data.</text>
</comment>
<evidence type="ECO:0000313" key="2">
    <source>
        <dbReference type="EMBL" id="KAJ7759491.1"/>
    </source>
</evidence>
<evidence type="ECO:0000313" key="3">
    <source>
        <dbReference type="Proteomes" id="UP001215598"/>
    </source>
</evidence>
<keyword evidence="3" id="KW-1185">Reference proteome</keyword>
<feature type="region of interest" description="Disordered" evidence="1">
    <location>
        <begin position="1"/>
        <end position="68"/>
    </location>
</feature>
<gene>
    <name evidence="2" type="ORF">B0H16DRAFT_1313342</name>
</gene>
<proteinExistence type="predicted"/>
<dbReference type="AlphaFoldDB" id="A0AAD7NGZ2"/>
<evidence type="ECO:0000256" key="1">
    <source>
        <dbReference type="SAM" id="MobiDB-lite"/>
    </source>
</evidence>
<sequence length="98" mass="10419">MPADAQSASSKHDGLEHERDSLHSGSHDPEKGAALTVPRFDDPNLPAFDDPNLPSPHSPDANATALLEDDSPYPEVRSAVANTDDPAIPVATLRAWTL</sequence>